<feature type="domain" description="Peptidase A2" evidence="3">
    <location>
        <begin position="57"/>
        <end position="94"/>
    </location>
</feature>
<evidence type="ECO:0000313" key="5">
    <source>
        <dbReference type="Proteomes" id="UP000814243"/>
    </source>
</evidence>
<keyword evidence="1" id="KW-0378">Hydrolase</keyword>
<dbReference type="EMBL" id="JACEFF010000864">
    <property type="protein sequence ID" value="KAH9629481.1"/>
    <property type="molecule type" value="Genomic_DNA"/>
</dbReference>
<dbReference type="Proteomes" id="UP000814243">
    <property type="component" value="Unassembled WGS sequence"/>
</dbReference>
<dbReference type="GO" id="GO:0071897">
    <property type="term" value="P:DNA biosynthetic process"/>
    <property type="evidence" value="ECO:0007669"/>
    <property type="project" value="UniProtKB-ARBA"/>
</dbReference>
<gene>
    <name evidence="4" type="ORF">HF086_015811</name>
</gene>
<proteinExistence type="predicted"/>
<sequence length="1939" mass="217280">MQSSKHQSSSSSSTSGPSAKTPNKQPNANHVAVDDEELLLTTLSINVRCSDGTYITLRALLDQGSQISLISENAVQRLGLQRRRYNASVSGIGSGASQSKGLVSIDCQSIYGDYNFTTEALVLSRVASNLPSVQFKKQSWPHLQHLQLADPEYNVSKPIDLLLDVSIYSQIIMDGLIKGPSQAPIAQQTALGWILSGNVRTFNCHIVTNNISDLSKYWEIEDVEPSSSSSLTSEEQYCEEFYQQITRRLDTGRYEVGIPMKPEYENQLGSSKSKAIAQFKQLERKMCNNLLFSESYKSFMSEYQQLGHMCKADNVDESKPAFYLPHHGVIKLDSTTTKLRVVFNASSKSSSGKSLNDLMCCGPNLQKDLMTLILNWRTYKYVMTADIEKMFRQLFIRQSDHHLQSIVWRQSPQELLGEYRLTTVTYGTKAAPYLAMRTLKQLSIDDADRYPLAASTLRQSFYMDDLLGGTNTINQARELQHQLIEMLKGAGMNLRKWSSNDPELLKDLSSDQLNSPFDFKCSESKKTLGLRWNPSTDTFSFQNPVQCRNQCVTKRQLLSEISKLFDPLGWLSPLSIRAKLLFQNAWSLKLSWDENVPQSIQDDWIHLRSDLNLIDQFIIPRYIGNTNQLYQIHAFCDASDKAYACAVYVVSKDHKGECISRLAVAKTKLAPLAKRCHCQGSNSVVRYFLLNLSRSSLTRIVKIVAWISRFIKRSRGKHTGGTEFLTSAELHNALHLIIQNYQLYEFHEDIQFINQKGYVHPKSKISCLNPFLDEDILIKEENLPPGKWALGRIQDVHPGKDNYVRVVSLKTKGDNIIKRPVNKLVLLPTNEDTAQDQAIDQGNSSNPSPPSSCQQKRSIIVQLEQEISEIEHYDMLLKNTNEAPMRLRRGLVNGVGYIANSLFGVLDESIMESEFNILRRNENVMNKQFSFINQRLQDLAREVYEVRLVNQDNNYITSSSLAASIILSNLRWIQQTLIGTVTDISHGRIDSHLLSPEQLSYQLSIISSQLNGKLTIPVDIKNIKDLYRLLKVSARVISNYLIIEIKIPLLSNEMFELNKIISISQKQGQHYYQFLTSVSFIAYNLHKDTAFLLSEEDLKSCTHIPSDILLCSLNMPIYDLKMKQSICDIKIINHAHLCKSVKSSCEERWIKLHRPNTWLYTCCPECQVRIICANGVTMTHLINNGIITLGQGCTLKGDTFSIYAHNNFFSNLNIHHHIEVPEVSMLNRIMKTSIPDNISMVEDHQVIWDQLRAQIDEVKEQSSTDLSIHDVHHYTVLYISVAAVIILGGVVVYLIRSRRAAAGAAASPAPRARRLLGRGRRQSRRWIRRQWRHIKRDQCLSAVKCSRINPSSYRIIKGVGIFYSVDVCITGQSVEAALCGLGGVCELLYRRYAPPSSAATALRLQHCALRLLRHLTHTPNAIMHAHHDYLNKLAEFLKLFVSLHFKRLEAEPEFDAIEFLSYLFQYTFQLERWQCLAGVHARAASRGGEGERLLAALLDLATLTRVLGRLAPALLAESESGRRSAGWALGAGLVERSAAALAGAALTRPHRAAPAPHLAHAHVQVHAEMFACMGAWCCYANECGVPVQTMESLFSSAVPFLLPHEIPEPPLLSHAAAHLLLSLAKNVKFNSDPIALSGDLYENAQRSLHYLETKVIAEGIQNSAETALRMLCEPTFASAEAEITDFFLALFTALLPQLGSFAGGGESGLERLVECVRLGVEAGGGGGGGGGVLVRSVLALLQRHVLPRATLHAPDLARAAYRLLASVLIHRWRYFFPSKCEESEGAARADELRGALAALGRALLQPDIELLRLNIDTLDALNSKCKLYHKVMFRTEFLGEFLSVLLAGLAEGGWRALARDEVTAAVHAMALVDFPAFRAAFLPHFLASLPGLAPEHQRHLAQFPPDTDLPTFTQNIQRLMNDINCYRAYSSLAPTNMSS</sequence>
<evidence type="ECO:0000313" key="4">
    <source>
        <dbReference type="EMBL" id="KAH9629481.1"/>
    </source>
</evidence>
<comment type="caution">
    <text evidence="4">The sequence shown here is derived from an EMBL/GenBank/DDBJ whole genome shotgun (WGS) entry which is preliminary data.</text>
</comment>
<dbReference type="InterPro" id="IPR001995">
    <property type="entry name" value="Peptidase_A2_cat"/>
</dbReference>
<dbReference type="PANTHER" id="PTHR47331:SF4">
    <property type="entry name" value="PEPTIDASE S1 DOMAIN-CONTAINING PROTEIN"/>
    <property type="match status" value="1"/>
</dbReference>
<dbReference type="InterPro" id="IPR043502">
    <property type="entry name" value="DNA/RNA_pol_sf"/>
</dbReference>
<feature type="compositionally biased region" description="Low complexity" evidence="2">
    <location>
        <begin position="1"/>
        <end position="18"/>
    </location>
</feature>
<dbReference type="Gene3D" id="2.40.70.10">
    <property type="entry name" value="Acid Proteases"/>
    <property type="match status" value="1"/>
</dbReference>
<dbReference type="SUPFAM" id="SSF56672">
    <property type="entry name" value="DNA/RNA polymerases"/>
    <property type="match status" value="1"/>
</dbReference>
<dbReference type="CDD" id="cd00303">
    <property type="entry name" value="retropepsin_like"/>
    <property type="match status" value="1"/>
</dbReference>
<evidence type="ECO:0000256" key="2">
    <source>
        <dbReference type="SAM" id="MobiDB-lite"/>
    </source>
</evidence>
<organism evidence="4 5">
    <name type="scientific">Spodoptera exigua</name>
    <name type="common">Beet armyworm</name>
    <name type="synonym">Noctua fulgens</name>
    <dbReference type="NCBI Taxonomy" id="7107"/>
    <lineage>
        <taxon>Eukaryota</taxon>
        <taxon>Metazoa</taxon>
        <taxon>Ecdysozoa</taxon>
        <taxon>Arthropoda</taxon>
        <taxon>Hexapoda</taxon>
        <taxon>Insecta</taxon>
        <taxon>Pterygota</taxon>
        <taxon>Neoptera</taxon>
        <taxon>Endopterygota</taxon>
        <taxon>Lepidoptera</taxon>
        <taxon>Glossata</taxon>
        <taxon>Ditrysia</taxon>
        <taxon>Noctuoidea</taxon>
        <taxon>Noctuidae</taxon>
        <taxon>Amphipyrinae</taxon>
        <taxon>Spodoptera</taxon>
    </lineage>
</organism>
<dbReference type="GO" id="GO:0006508">
    <property type="term" value="P:proteolysis"/>
    <property type="evidence" value="ECO:0007669"/>
    <property type="project" value="InterPro"/>
</dbReference>
<dbReference type="InterPro" id="IPR021109">
    <property type="entry name" value="Peptidase_aspartic_dom_sf"/>
</dbReference>
<dbReference type="Pfam" id="PF18701">
    <property type="entry name" value="DUF5641"/>
    <property type="match status" value="1"/>
</dbReference>
<feature type="region of interest" description="Disordered" evidence="2">
    <location>
        <begin position="1"/>
        <end position="29"/>
    </location>
</feature>
<reference evidence="4" key="1">
    <citation type="journal article" date="2021" name="G3 (Bethesda)">
        <title>Genome and transcriptome analysis of the beet armyworm Spodoptera exigua reveals targets for pest control. .</title>
        <authorList>
            <person name="Simon S."/>
            <person name="Breeschoten T."/>
            <person name="Jansen H.J."/>
            <person name="Dirks R.P."/>
            <person name="Schranz M.E."/>
            <person name="Ros V.I.D."/>
        </authorList>
    </citation>
    <scope>NUCLEOTIDE SEQUENCE</scope>
    <source>
        <strain evidence="4">TB_SE_WUR_2020</strain>
    </source>
</reference>
<evidence type="ECO:0000256" key="1">
    <source>
        <dbReference type="ARBA" id="ARBA00022801"/>
    </source>
</evidence>
<dbReference type="PANTHER" id="PTHR47331">
    <property type="entry name" value="PHD-TYPE DOMAIN-CONTAINING PROTEIN"/>
    <property type="match status" value="1"/>
</dbReference>
<dbReference type="InterPro" id="IPR040676">
    <property type="entry name" value="DUF5641"/>
</dbReference>
<dbReference type="InterPro" id="IPR008042">
    <property type="entry name" value="Retrotrans_Pao"/>
</dbReference>
<accession>A0A922M499</accession>
<protein>
    <recommendedName>
        <fullName evidence="3">Peptidase A2 domain-containing protein</fullName>
    </recommendedName>
</protein>
<dbReference type="Pfam" id="PF05380">
    <property type="entry name" value="Peptidase_A17"/>
    <property type="match status" value="1"/>
</dbReference>
<dbReference type="PROSITE" id="PS50175">
    <property type="entry name" value="ASP_PROT_RETROV"/>
    <property type="match status" value="1"/>
</dbReference>
<dbReference type="GO" id="GO:0004190">
    <property type="term" value="F:aspartic-type endopeptidase activity"/>
    <property type="evidence" value="ECO:0007669"/>
    <property type="project" value="InterPro"/>
</dbReference>
<name>A0A922M499_SPOEX</name>
<evidence type="ECO:0000259" key="3">
    <source>
        <dbReference type="PROSITE" id="PS50175"/>
    </source>
</evidence>